<dbReference type="SUPFAM" id="SSF50814">
    <property type="entry name" value="Lipocalins"/>
    <property type="match status" value="1"/>
</dbReference>
<evidence type="ECO:0000313" key="3">
    <source>
        <dbReference type="EMBL" id="KAH3812593.1"/>
    </source>
</evidence>
<dbReference type="PANTHER" id="PTHR15854:SF4">
    <property type="entry name" value="PEROXYNITRITE ISOMERASE THAP4"/>
    <property type="match status" value="1"/>
</dbReference>
<dbReference type="Gene3D" id="2.40.128.20">
    <property type="match status" value="1"/>
</dbReference>
<dbReference type="PANTHER" id="PTHR15854">
    <property type="entry name" value="THAP4 PROTEIN"/>
    <property type="match status" value="1"/>
</dbReference>
<keyword evidence="4" id="KW-1185">Reference proteome</keyword>
<dbReference type="Proteomes" id="UP000828390">
    <property type="component" value="Unassembled WGS sequence"/>
</dbReference>
<dbReference type="CDD" id="cd07828">
    <property type="entry name" value="lipocalin_heme-bd-THAP4-like"/>
    <property type="match status" value="1"/>
</dbReference>
<feature type="domain" description="THAP4-like heme-binding" evidence="2">
    <location>
        <begin position="13"/>
        <end position="129"/>
    </location>
</feature>
<evidence type="ECO:0000313" key="4">
    <source>
        <dbReference type="Proteomes" id="UP000828390"/>
    </source>
</evidence>
<protein>
    <recommendedName>
        <fullName evidence="2">THAP4-like heme-binding domain-containing protein</fullName>
    </recommendedName>
</protein>
<dbReference type="InterPro" id="IPR045165">
    <property type="entry name" value="Nitrobindin"/>
</dbReference>
<organism evidence="3 4">
    <name type="scientific">Dreissena polymorpha</name>
    <name type="common">Zebra mussel</name>
    <name type="synonym">Mytilus polymorpha</name>
    <dbReference type="NCBI Taxonomy" id="45954"/>
    <lineage>
        <taxon>Eukaryota</taxon>
        <taxon>Metazoa</taxon>
        <taxon>Spiralia</taxon>
        <taxon>Lophotrochozoa</taxon>
        <taxon>Mollusca</taxon>
        <taxon>Bivalvia</taxon>
        <taxon>Autobranchia</taxon>
        <taxon>Heteroconchia</taxon>
        <taxon>Euheterodonta</taxon>
        <taxon>Imparidentia</taxon>
        <taxon>Neoheterodontei</taxon>
        <taxon>Myida</taxon>
        <taxon>Dreissenoidea</taxon>
        <taxon>Dreissenidae</taxon>
        <taxon>Dreissena</taxon>
    </lineage>
</organism>
<evidence type="ECO:0000256" key="1">
    <source>
        <dbReference type="ARBA" id="ARBA00036993"/>
    </source>
</evidence>
<accession>A0A9D4GC05</accession>
<dbReference type="EMBL" id="JAIWYP010000006">
    <property type="protein sequence ID" value="KAH3812593.1"/>
    <property type="molecule type" value="Genomic_DNA"/>
</dbReference>
<gene>
    <name evidence="3" type="ORF">DPMN_141029</name>
</gene>
<dbReference type="AlphaFoldDB" id="A0A9D4GC05"/>
<comment type="catalytic activity">
    <reaction evidence="1">
        <text>peroxynitrite = nitrate</text>
        <dbReference type="Rhea" id="RHEA:63116"/>
        <dbReference type="ChEBI" id="CHEBI:17632"/>
        <dbReference type="ChEBI" id="CHEBI:25941"/>
    </reaction>
    <physiologicalReaction direction="left-to-right" evidence="1">
        <dbReference type="Rhea" id="RHEA:63117"/>
    </physiologicalReaction>
</comment>
<sequence>MNTDSPPLHDMVKGVSWLLGKWRSEEGKGYYPTIQSFTYGEEVEFTHVGQPNLQFSFYSWRAADKNPLHRELGFVRVKPNSNQVALIIAANIGVCEVEEGTYTDNHMQLESHTVGGLTFRKPPAVKKASWHIAVENL</sequence>
<evidence type="ECO:0000259" key="2">
    <source>
        <dbReference type="Pfam" id="PF08768"/>
    </source>
</evidence>
<name>A0A9D4GC05_DREPO</name>
<reference evidence="3" key="2">
    <citation type="submission" date="2020-11" db="EMBL/GenBank/DDBJ databases">
        <authorList>
            <person name="McCartney M.A."/>
            <person name="Auch B."/>
            <person name="Kono T."/>
            <person name="Mallez S."/>
            <person name="Becker A."/>
            <person name="Gohl D.M."/>
            <person name="Silverstein K.A.T."/>
            <person name="Koren S."/>
            <person name="Bechman K.B."/>
            <person name="Herman A."/>
            <person name="Abrahante J.E."/>
            <person name="Garbe J."/>
        </authorList>
    </citation>
    <scope>NUCLEOTIDE SEQUENCE</scope>
    <source>
        <strain evidence="3">Duluth1</strain>
        <tissue evidence="3">Whole animal</tissue>
    </source>
</reference>
<reference evidence="3" key="1">
    <citation type="journal article" date="2019" name="bioRxiv">
        <title>The Genome of the Zebra Mussel, Dreissena polymorpha: A Resource for Invasive Species Research.</title>
        <authorList>
            <person name="McCartney M.A."/>
            <person name="Auch B."/>
            <person name="Kono T."/>
            <person name="Mallez S."/>
            <person name="Zhang Y."/>
            <person name="Obille A."/>
            <person name="Becker A."/>
            <person name="Abrahante J.E."/>
            <person name="Garbe J."/>
            <person name="Badalamenti J.P."/>
            <person name="Herman A."/>
            <person name="Mangelson H."/>
            <person name="Liachko I."/>
            <person name="Sullivan S."/>
            <person name="Sone E.D."/>
            <person name="Koren S."/>
            <person name="Silverstein K.A.T."/>
            <person name="Beckman K.B."/>
            <person name="Gohl D.M."/>
        </authorList>
    </citation>
    <scope>NUCLEOTIDE SEQUENCE</scope>
    <source>
        <strain evidence="3">Duluth1</strain>
        <tissue evidence="3">Whole animal</tissue>
    </source>
</reference>
<dbReference type="InterPro" id="IPR014878">
    <property type="entry name" value="THAP4-like_heme-bd"/>
</dbReference>
<comment type="caution">
    <text evidence="3">The sequence shown here is derived from an EMBL/GenBank/DDBJ whole genome shotgun (WGS) entry which is preliminary data.</text>
</comment>
<dbReference type="InterPro" id="IPR012674">
    <property type="entry name" value="Calycin"/>
</dbReference>
<dbReference type="GO" id="GO:0008289">
    <property type="term" value="F:lipid binding"/>
    <property type="evidence" value="ECO:0007669"/>
    <property type="project" value="UniProtKB-KW"/>
</dbReference>
<proteinExistence type="predicted"/>
<dbReference type="Pfam" id="PF08768">
    <property type="entry name" value="THAP4_heme-bd"/>
    <property type="match status" value="1"/>
</dbReference>